<dbReference type="GeneID" id="25299265"/>
<dbReference type="AlphaFoldDB" id="A0A0D2I891"/>
<feature type="compositionally biased region" description="Basic and acidic residues" evidence="12">
    <location>
        <begin position="463"/>
        <end position="474"/>
    </location>
</feature>
<comment type="function">
    <text evidence="3">Endonuclease that specifically degrades the RNA of RNA-DNA hybrids.</text>
</comment>
<dbReference type="PANTHER" id="PTHR10642">
    <property type="entry name" value="RIBONUCLEASE H1"/>
    <property type="match status" value="1"/>
</dbReference>
<proteinExistence type="inferred from homology"/>
<evidence type="ECO:0000256" key="2">
    <source>
        <dbReference type="ARBA" id="ARBA00001946"/>
    </source>
</evidence>
<dbReference type="Gene3D" id="3.40.970.10">
    <property type="entry name" value="Ribonuclease H1, N-terminal domain"/>
    <property type="match status" value="2"/>
</dbReference>
<feature type="domain" description="RNase H type-1" evidence="13">
    <location>
        <begin position="235"/>
        <end position="459"/>
    </location>
</feature>
<dbReference type="FunFam" id="3.40.970.10:FF:000001">
    <property type="entry name" value="Ribonuclease H1"/>
    <property type="match status" value="1"/>
</dbReference>
<reference evidence="14 15" key="1">
    <citation type="submission" date="2015-01" db="EMBL/GenBank/DDBJ databases">
        <title>The Genome Sequence of Rhinocladiella mackenzie CBS 650.93.</title>
        <authorList>
            <consortium name="The Broad Institute Genomics Platform"/>
            <person name="Cuomo C."/>
            <person name="de Hoog S."/>
            <person name="Gorbushina A."/>
            <person name="Stielow B."/>
            <person name="Teixiera M."/>
            <person name="Abouelleil A."/>
            <person name="Chapman S.B."/>
            <person name="Priest M."/>
            <person name="Young S.K."/>
            <person name="Wortman J."/>
            <person name="Nusbaum C."/>
            <person name="Birren B."/>
        </authorList>
    </citation>
    <scope>NUCLEOTIDE SEQUENCE [LARGE SCALE GENOMIC DNA]</scope>
    <source>
        <strain evidence="14 15">CBS 650.93</strain>
    </source>
</reference>
<evidence type="ECO:0000256" key="4">
    <source>
        <dbReference type="ARBA" id="ARBA00005300"/>
    </source>
</evidence>
<sequence>MAQPSLPPRTNDAPRASPGLTNTSTAAGLKRKRTVENKFYAVRQGKKPGIYETWADCLSQVKGHKGAVFKAFQSLHEAQAFMEGKPSTNPTGDEKFYAVQNGRVPGVYTDWTQAQAQIRGIRKPKHKKFNTRAEAEAFVAAGKKAHLADSSTIISPEEEIRRLIVRNSAPGLQLNGTYAPLDKDGNPYEIGRRPLPPGAEDGYDPNLKLAADGTIVDRTEDERNKTKMMAKERDPPGMLRIYTDGSSLRNGQAGARAGVGVFFGPQDPKYDESAPQPRSKSKPKSTRTSTSLPPSAPHLVYTIDWGARRQSPEPTDGVPGSKRRRKGHEMDREKERLTNWRYRNVSEALKGSKQTNQRAELTAILRALDITPRHREVTIYTDSKYAIDCVTNWYRTWRKNGWVNAKGKPVENKDLIVEIRHRIEEREQLNKATYFVWVKGHKDDVGNIAADRLAVEGAMRGKGIDDADENRDAGGGDNDNDNTGAVHEDLDDETAQAFEAMEQAMEENTDDEYN</sequence>
<evidence type="ECO:0000313" key="14">
    <source>
        <dbReference type="EMBL" id="KIW99455.1"/>
    </source>
</evidence>
<dbReference type="STRING" id="1442369.A0A0D2I891"/>
<dbReference type="GO" id="GO:0046872">
    <property type="term" value="F:metal ion binding"/>
    <property type="evidence" value="ECO:0007669"/>
    <property type="project" value="UniProtKB-KW"/>
</dbReference>
<dbReference type="GO" id="GO:0043137">
    <property type="term" value="P:DNA replication, removal of RNA primer"/>
    <property type="evidence" value="ECO:0007669"/>
    <property type="project" value="TreeGrafter"/>
</dbReference>
<dbReference type="InterPro" id="IPR050092">
    <property type="entry name" value="RNase_H"/>
</dbReference>
<evidence type="ECO:0000313" key="15">
    <source>
        <dbReference type="Proteomes" id="UP000053617"/>
    </source>
</evidence>
<dbReference type="InterPro" id="IPR036397">
    <property type="entry name" value="RNaseH_sf"/>
</dbReference>
<keyword evidence="11" id="KW-0460">Magnesium</keyword>
<accession>A0A0D2I891</accession>
<dbReference type="FunFam" id="3.40.970.10:FF:000002">
    <property type="entry name" value="Ribonuclease H"/>
    <property type="match status" value="1"/>
</dbReference>
<dbReference type="SUPFAM" id="SSF53098">
    <property type="entry name" value="Ribonuclease H-like"/>
    <property type="match status" value="1"/>
</dbReference>
<dbReference type="PROSITE" id="PS50879">
    <property type="entry name" value="RNASE_H_1"/>
    <property type="match status" value="1"/>
</dbReference>
<dbReference type="InterPro" id="IPR011320">
    <property type="entry name" value="RNase_H1_N"/>
</dbReference>
<evidence type="ECO:0000256" key="11">
    <source>
        <dbReference type="ARBA" id="ARBA00022842"/>
    </source>
</evidence>
<evidence type="ECO:0000256" key="12">
    <source>
        <dbReference type="SAM" id="MobiDB-lite"/>
    </source>
</evidence>
<evidence type="ECO:0000256" key="6">
    <source>
        <dbReference type="ARBA" id="ARBA00017721"/>
    </source>
</evidence>
<keyword evidence="8" id="KW-0479">Metal-binding</keyword>
<dbReference type="VEuPathDB" id="FungiDB:Z518_11194"/>
<evidence type="ECO:0000259" key="13">
    <source>
        <dbReference type="PROSITE" id="PS50879"/>
    </source>
</evidence>
<dbReference type="EMBL" id="KN847486">
    <property type="protein sequence ID" value="KIW99455.1"/>
    <property type="molecule type" value="Genomic_DNA"/>
</dbReference>
<evidence type="ECO:0000256" key="7">
    <source>
        <dbReference type="ARBA" id="ARBA00022722"/>
    </source>
</evidence>
<evidence type="ECO:0000256" key="8">
    <source>
        <dbReference type="ARBA" id="ARBA00022723"/>
    </source>
</evidence>
<gene>
    <name evidence="14" type="ORF">Z518_11194</name>
</gene>
<evidence type="ECO:0000256" key="3">
    <source>
        <dbReference type="ARBA" id="ARBA00004065"/>
    </source>
</evidence>
<feature type="region of interest" description="Disordered" evidence="12">
    <location>
        <begin position="258"/>
        <end position="336"/>
    </location>
</feature>
<evidence type="ECO:0000256" key="10">
    <source>
        <dbReference type="ARBA" id="ARBA00022801"/>
    </source>
</evidence>
<dbReference type="OrthoDB" id="407198at2759"/>
<protein>
    <recommendedName>
        <fullName evidence="6">Ribonuclease H</fullName>
        <ecNumber evidence="5">3.1.26.4</ecNumber>
    </recommendedName>
</protein>
<dbReference type="Gene3D" id="3.30.420.10">
    <property type="entry name" value="Ribonuclease H-like superfamily/Ribonuclease H"/>
    <property type="match status" value="2"/>
</dbReference>
<dbReference type="Proteomes" id="UP000053617">
    <property type="component" value="Unassembled WGS sequence"/>
</dbReference>
<feature type="region of interest" description="Disordered" evidence="12">
    <location>
        <begin position="463"/>
        <end position="494"/>
    </location>
</feature>
<dbReference type="HOGENOM" id="CLU_030894_0_5_1"/>
<dbReference type="PANTHER" id="PTHR10642:SF26">
    <property type="entry name" value="RIBONUCLEASE H1"/>
    <property type="match status" value="1"/>
</dbReference>
<dbReference type="InterPro" id="IPR009027">
    <property type="entry name" value="Ribosomal_bL9/RNase_H1_N"/>
</dbReference>
<keyword evidence="10" id="KW-0378">Hydrolase</keyword>
<comment type="cofactor">
    <cofactor evidence="2">
        <name>Mg(2+)</name>
        <dbReference type="ChEBI" id="CHEBI:18420"/>
    </cofactor>
</comment>
<dbReference type="InterPro" id="IPR012337">
    <property type="entry name" value="RNaseH-like_sf"/>
</dbReference>
<name>A0A0D2I891_9EURO</name>
<keyword evidence="7" id="KW-0540">Nuclease</keyword>
<keyword evidence="15" id="KW-1185">Reference proteome</keyword>
<dbReference type="InterPro" id="IPR037056">
    <property type="entry name" value="RNase_H1_N_sf"/>
</dbReference>
<dbReference type="Pfam" id="PF00075">
    <property type="entry name" value="RNase_H"/>
    <property type="match status" value="1"/>
</dbReference>
<organism evidence="14 15">
    <name type="scientific">Rhinocladiella mackenziei CBS 650.93</name>
    <dbReference type="NCBI Taxonomy" id="1442369"/>
    <lineage>
        <taxon>Eukaryota</taxon>
        <taxon>Fungi</taxon>
        <taxon>Dikarya</taxon>
        <taxon>Ascomycota</taxon>
        <taxon>Pezizomycotina</taxon>
        <taxon>Eurotiomycetes</taxon>
        <taxon>Chaetothyriomycetidae</taxon>
        <taxon>Chaetothyriales</taxon>
        <taxon>Herpotrichiellaceae</taxon>
        <taxon>Rhinocladiella</taxon>
    </lineage>
</organism>
<comment type="similarity">
    <text evidence="4">Belongs to the RNase H family.</text>
</comment>
<dbReference type="GO" id="GO:0003676">
    <property type="term" value="F:nucleic acid binding"/>
    <property type="evidence" value="ECO:0007669"/>
    <property type="project" value="InterPro"/>
</dbReference>
<keyword evidence="9" id="KW-0255">Endonuclease</keyword>
<comment type="catalytic activity">
    <reaction evidence="1">
        <text>Endonucleolytic cleavage to 5'-phosphomonoester.</text>
        <dbReference type="EC" id="3.1.26.4"/>
    </reaction>
</comment>
<dbReference type="InterPro" id="IPR002156">
    <property type="entry name" value="RNaseH_domain"/>
</dbReference>
<dbReference type="CDD" id="cd09280">
    <property type="entry name" value="RNase_HI_eukaryote_like"/>
    <property type="match status" value="1"/>
</dbReference>
<dbReference type="SUPFAM" id="SSF55658">
    <property type="entry name" value="L9 N-domain-like"/>
    <property type="match status" value="2"/>
</dbReference>
<dbReference type="GO" id="GO:0004523">
    <property type="term" value="F:RNA-DNA hybrid ribonuclease activity"/>
    <property type="evidence" value="ECO:0007669"/>
    <property type="project" value="UniProtKB-EC"/>
</dbReference>
<evidence type="ECO:0000256" key="9">
    <source>
        <dbReference type="ARBA" id="ARBA00022759"/>
    </source>
</evidence>
<dbReference type="Pfam" id="PF01693">
    <property type="entry name" value="Cauli_VI"/>
    <property type="match status" value="2"/>
</dbReference>
<feature type="region of interest" description="Disordered" evidence="12">
    <location>
        <begin position="1"/>
        <end position="29"/>
    </location>
</feature>
<evidence type="ECO:0000256" key="1">
    <source>
        <dbReference type="ARBA" id="ARBA00000077"/>
    </source>
</evidence>
<dbReference type="RefSeq" id="XP_013266592.1">
    <property type="nucleotide sequence ID" value="XM_013411138.1"/>
</dbReference>
<dbReference type="EC" id="3.1.26.4" evidence="5"/>
<evidence type="ECO:0000256" key="5">
    <source>
        <dbReference type="ARBA" id="ARBA00012180"/>
    </source>
</evidence>